<evidence type="ECO:0000256" key="4">
    <source>
        <dbReference type="RuleBase" id="RU003345"/>
    </source>
</evidence>
<dbReference type="Gene3D" id="3.40.309.10">
    <property type="entry name" value="Aldehyde Dehydrogenase, Chain A, domain 2"/>
    <property type="match status" value="1"/>
</dbReference>
<evidence type="ECO:0000256" key="2">
    <source>
        <dbReference type="ARBA" id="ARBA00023002"/>
    </source>
</evidence>
<dbReference type="FunFam" id="3.40.309.10:FF:000012">
    <property type="entry name" value="Betaine aldehyde dehydrogenase"/>
    <property type="match status" value="1"/>
</dbReference>
<dbReference type="GO" id="GO:0016620">
    <property type="term" value="F:oxidoreductase activity, acting on the aldehyde or oxo group of donors, NAD or NADP as acceptor"/>
    <property type="evidence" value="ECO:0007669"/>
    <property type="project" value="InterPro"/>
</dbReference>
<comment type="caution">
    <text evidence="6">The sequence shown here is derived from an EMBL/GenBank/DDBJ whole genome shotgun (WGS) entry which is preliminary data.</text>
</comment>
<feature type="domain" description="Aldehyde dehydrogenase" evidence="5">
    <location>
        <begin position="19"/>
        <end position="477"/>
    </location>
</feature>
<dbReference type="InterPro" id="IPR016160">
    <property type="entry name" value="Ald_DH_CS_CYS"/>
</dbReference>
<dbReference type="PANTHER" id="PTHR11699">
    <property type="entry name" value="ALDEHYDE DEHYDROGENASE-RELATED"/>
    <property type="match status" value="1"/>
</dbReference>
<dbReference type="AlphaFoldDB" id="A0A3N1D6C4"/>
<evidence type="ECO:0000256" key="3">
    <source>
        <dbReference type="PROSITE-ProRule" id="PRU10007"/>
    </source>
</evidence>
<keyword evidence="2 4" id="KW-0560">Oxidoreductase</keyword>
<accession>A0A3N1D6C4</accession>
<gene>
    <name evidence="6" type="ORF">EDD29_6761</name>
</gene>
<dbReference type="FunFam" id="3.40.605.10:FF:000007">
    <property type="entry name" value="NAD/NADP-dependent betaine aldehyde dehydrogenase"/>
    <property type="match status" value="1"/>
</dbReference>
<evidence type="ECO:0000259" key="5">
    <source>
        <dbReference type="Pfam" id="PF00171"/>
    </source>
</evidence>
<organism evidence="6 7">
    <name type="scientific">Actinocorallia herbida</name>
    <dbReference type="NCBI Taxonomy" id="58109"/>
    <lineage>
        <taxon>Bacteria</taxon>
        <taxon>Bacillati</taxon>
        <taxon>Actinomycetota</taxon>
        <taxon>Actinomycetes</taxon>
        <taxon>Streptosporangiales</taxon>
        <taxon>Thermomonosporaceae</taxon>
        <taxon>Actinocorallia</taxon>
    </lineage>
</organism>
<dbReference type="PROSITE" id="PS00070">
    <property type="entry name" value="ALDEHYDE_DEHYDR_CYS"/>
    <property type="match status" value="1"/>
</dbReference>
<dbReference type="Proteomes" id="UP000272400">
    <property type="component" value="Unassembled WGS sequence"/>
</dbReference>
<reference evidence="6 7" key="1">
    <citation type="submission" date="2018-11" db="EMBL/GenBank/DDBJ databases">
        <title>Sequencing the genomes of 1000 actinobacteria strains.</title>
        <authorList>
            <person name="Klenk H.-P."/>
        </authorList>
    </citation>
    <scope>NUCLEOTIDE SEQUENCE [LARGE SCALE GENOMIC DNA]</scope>
    <source>
        <strain evidence="6 7">DSM 44254</strain>
    </source>
</reference>
<name>A0A3N1D6C4_9ACTN</name>
<evidence type="ECO:0000313" key="7">
    <source>
        <dbReference type="Proteomes" id="UP000272400"/>
    </source>
</evidence>
<comment type="similarity">
    <text evidence="1 4">Belongs to the aldehyde dehydrogenase family.</text>
</comment>
<feature type="active site" evidence="3">
    <location>
        <position position="250"/>
    </location>
</feature>
<dbReference type="RefSeq" id="WP_123668228.1">
    <property type="nucleotide sequence ID" value="NZ_RJKE01000001.1"/>
</dbReference>
<dbReference type="InterPro" id="IPR015590">
    <property type="entry name" value="Aldehyde_DH_dom"/>
</dbReference>
<proteinExistence type="inferred from homology"/>
<dbReference type="InterPro" id="IPR029510">
    <property type="entry name" value="Ald_DH_CS_GLU"/>
</dbReference>
<dbReference type="Gene3D" id="3.40.605.10">
    <property type="entry name" value="Aldehyde Dehydrogenase, Chain A, domain 1"/>
    <property type="match status" value="1"/>
</dbReference>
<sequence>MAQNPLPILIGGVLQDGRGKPITSVDPAEGTPVATVAAASEEDVDLAVERAVAAQSDPAWLRMLPHVRARLLTRTAELIEARHEELAVLQSRDNGKPITETRALVASAAGTFRYVAAVLESSDERLTVPRGQYLTLSVHEPIGVVGAITPWNSPIASDAQKLAPALAGGNAVVLKPAGWAPLISLKVGEILLEAGFPPGLVSVLPGAGGTVGQRIVDHPEVGHVSFTGGTDTGRGLAASAARKLMTTSLELGGKSPTIVFDDADLDVAVNGVLYGIFSSQGQSCIAGSRLFVQRAVFDEVVARLAARADALRVGHPRDERTQMGPLITDRHRTSVEEYIGLGTAEGGKVVAGGVRPDDPALACGTYLRPTIITGVGNSSRIAQEEIFGPVLVVIPFEDEADLIAQANDTVYGLAAGVWTRDFPKAWRTARALKAGQVWINTYKQLSVATPFGGFKDSGSTREKGADAIRAYQRQKSVYVDVSGMPIPWAD</sequence>
<evidence type="ECO:0000256" key="1">
    <source>
        <dbReference type="ARBA" id="ARBA00009986"/>
    </source>
</evidence>
<dbReference type="PROSITE" id="PS00687">
    <property type="entry name" value="ALDEHYDE_DEHYDR_GLU"/>
    <property type="match status" value="1"/>
</dbReference>
<dbReference type="InterPro" id="IPR016163">
    <property type="entry name" value="Ald_DH_C"/>
</dbReference>
<dbReference type="SUPFAM" id="SSF53720">
    <property type="entry name" value="ALDH-like"/>
    <property type="match status" value="1"/>
</dbReference>
<evidence type="ECO:0000313" key="6">
    <source>
        <dbReference type="EMBL" id="ROO89074.1"/>
    </source>
</evidence>
<keyword evidence="7" id="KW-1185">Reference proteome</keyword>
<dbReference type="Pfam" id="PF00171">
    <property type="entry name" value="Aldedh"/>
    <property type="match status" value="1"/>
</dbReference>
<dbReference type="InterPro" id="IPR016162">
    <property type="entry name" value="Ald_DH_N"/>
</dbReference>
<dbReference type="InterPro" id="IPR016161">
    <property type="entry name" value="Ald_DH/histidinol_DH"/>
</dbReference>
<dbReference type="EMBL" id="RJKE01000001">
    <property type="protein sequence ID" value="ROO89074.1"/>
    <property type="molecule type" value="Genomic_DNA"/>
</dbReference>
<dbReference type="CDD" id="cd07114">
    <property type="entry name" value="ALDH_DhaS"/>
    <property type="match status" value="1"/>
</dbReference>
<dbReference type="OrthoDB" id="3802174at2"/>
<protein>
    <submittedName>
        <fullName evidence="6">Betaine-aldehyde dehydrogenase</fullName>
    </submittedName>
</protein>